<name>A0AAW1Q657_9CHLO</name>
<protein>
    <submittedName>
        <fullName evidence="3">Uncharacterized protein</fullName>
    </submittedName>
</protein>
<dbReference type="AlphaFoldDB" id="A0AAW1Q657"/>
<reference evidence="3 4" key="1">
    <citation type="journal article" date="2024" name="Nat. Commun.">
        <title>Phylogenomics reveals the evolutionary origins of lichenization in chlorophyte algae.</title>
        <authorList>
            <person name="Puginier C."/>
            <person name="Libourel C."/>
            <person name="Otte J."/>
            <person name="Skaloud P."/>
            <person name="Haon M."/>
            <person name="Grisel S."/>
            <person name="Petersen M."/>
            <person name="Berrin J.G."/>
            <person name="Delaux P.M."/>
            <person name="Dal Grande F."/>
            <person name="Keller J."/>
        </authorList>
    </citation>
    <scope>NUCLEOTIDE SEQUENCE [LARGE SCALE GENOMIC DNA]</scope>
    <source>
        <strain evidence="3 4">SAG 2043</strain>
    </source>
</reference>
<keyword evidence="2" id="KW-0812">Transmembrane</keyword>
<gene>
    <name evidence="3" type="ORF">WJX72_002449</name>
</gene>
<sequence>MSSSRIGSEAASTAQRWYQTKRLPLYVVVGGTFVGAFTYLRSRTSHPQVETKSINRQDPLAEERDSAIPQGQAKANSAGRQLSRDMGMHDGQDSDGIFPNSKMAKKVGEVMPSLQPEINSKADLEKARGN</sequence>
<feature type="transmembrane region" description="Helical" evidence="2">
    <location>
        <begin position="23"/>
        <end position="40"/>
    </location>
</feature>
<dbReference type="Proteomes" id="UP001489004">
    <property type="component" value="Unassembled WGS sequence"/>
</dbReference>
<organism evidence="3 4">
    <name type="scientific">[Myrmecia] bisecta</name>
    <dbReference type="NCBI Taxonomy" id="41462"/>
    <lineage>
        <taxon>Eukaryota</taxon>
        <taxon>Viridiplantae</taxon>
        <taxon>Chlorophyta</taxon>
        <taxon>core chlorophytes</taxon>
        <taxon>Trebouxiophyceae</taxon>
        <taxon>Trebouxiales</taxon>
        <taxon>Trebouxiaceae</taxon>
        <taxon>Myrmecia</taxon>
    </lineage>
</organism>
<dbReference type="EMBL" id="JALJOR010000004">
    <property type="protein sequence ID" value="KAK9817803.1"/>
    <property type="molecule type" value="Genomic_DNA"/>
</dbReference>
<feature type="region of interest" description="Disordered" evidence="1">
    <location>
        <begin position="44"/>
        <end position="130"/>
    </location>
</feature>
<proteinExistence type="predicted"/>
<keyword evidence="2" id="KW-1133">Transmembrane helix</keyword>
<keyword evidence="4" id="KW-1185">Reference proteome</keyword>
<evidence type="ECO:0000313" key="4">
    <source>
        <dbReference type="Proteomes" id="UP001489004"/>
    </source>
</evidence>
<feature type="compositionally biased region" description="Basic and acidic residues" evidence="1">
    <location>
        <begin position="120"/>
        <end position="130"/>
    </location>
</feature>
<keyword evidence="2" id="KW-0472">Membrane</keyword>
<feature type="compositionally biased region" description="Basic and acidic residues" evidence="1">
    <location>
        <begin position="82"/>
        <end position="92"/>
    </location>
</feature>
<evidence type="ECO:0000256" key="2">
    <source>
        <dbReference type="SAM" id="Phobius"/>
    </source>
</evidence>
<evidence type="ECO:0000313" key="3">
    <source>
        <dbReference type="EMBL" id="KAK9817803.1"/>
    </source>
</evidence>
<evidence type="ECO:0000256" key="1">
    <source>
        <dbReference type="SAM" id="MobiDB-lite"/>
    </source>
</evidence>
<feature type="compositionally biased region" description="Basic and acidic residues" evidence="1">
    <location>
        <begin position="53"/>
        <end position="66"/>
    </location>
</feature>
<comment type="caution">
    <text evidence="3">The sequence shown here is derived from an EMBL/GenBank/DDBJ whole genome shotgun (WGS) entry which is preliminary data.</text>
</comment>
<accession>A0AAW1Q657</accession>